<dbReference type="PROSITE" id="PS51387">
    <property type="entry name" value="FAD_PCMH"/>
    <property type="match status" value="1"/>
</dbReference>
<dbReference type="Gene3D" id="3.30.465.10">
    <property type="match status" value="1"/>
</dbReference>
<sequence>MTSPDTERFIADVLSRIGARGVTTAHDDLAPWLSDWRGRYHGAACALLSPASTEDVVAIVEESRRHRVALVPQGGNTSMVGGATPDQDGRAAILSLRRLNRIRDLSADAGTAIAEAGVILSDLHDAAAGIGCRFPLTLGARGSATIGGLISTNAGGTQVLRFGTMRALVAGVEAVLPDGQVYRGLAPLKKDNRGYSIDQLLIGAEGTLGVVTAATLRLVPAIVDRGVAWVGLESPHAALALLRRLERATDRIESFEIIPGDSLALVLDHIPGTRAPLAGRHAWHVLIEAVVTDTSGEAPARLLERLLADALGDGVGDDAVVAASEAQAEAMWRIRDSLSEAERAAGPAVQHDISVPVASMPDFMIDGVAAMERAWPGTHATAFGHLGDGNVHFHVRAPAGVDRDAWYATDAHRITAMVHDLVVAAGGSISAEHGIGQMKRDELARLGDPARLAALRAIKSAFDPLGLFNPGKLVPLAPSADAP</sequence>
<dbReference type="SUPFAM" id="SSF55103">
    <property type="entry name" value="FAD-linked oxidases, C-terminal domain"/>
    <property type="match status" value="1"/>
</dbReference>
<comment type="caution">
    <text evidence="5">The sequence shown here is derived from an EMBL/GenBank/DDBJ whole genome shotgun (WGS) entry which is preliminary data.</text>
</comment>
<dbReference type="Gene3D" id="1.10.45.10">
    <property type="entry name" value="Vanillyl-alcohol Oxidase, Chain A, domain 4"/>
    <property type="match status" value="1"/>
</dbReference>
<name>A0ABW4NBV2_9SPHN</name>
<reference evidence="6" key="1">
    <citation type="journal article" date="2019" name="Int. J. Syst. Evol. Microbiol.">
        <title>The Global Catalogue of Microorganisms (GCM) 10K type strain sequencing project: providing services to taxonomists for standard genome sequencing and annotation.</title>
        <authorList>
            <consortium name="The Broad Institute Genomics Platform"/>
            <consortium name="The Broad Institute Genome Sequencing Center for Infectious Disease"/>
            <person name="Wu L."/>
            <person name="Ma J."/>
        </authorList>
    </citation>
    <scope>NUCLEOTIDE SEQUENCE [LARGE SCALE GENOMIC DNA]</scope>
    <source>
        <strain evidence="6">Q85</strain>
    </source>
</reference>
<dbReference type="Gene3D" id="3.30.43.10">
    <property type="entry name" value="Uridine Diphospho-n-acetylenolpyruvylglucosamine Reductase, domain 2"/>
    <property type="match status" value="1"/>
</dbReference>
<dbReference type="InterPro" id="IPR051264">
    <property type="entry name" value="FAD-oxidored/transferase_4"/>
</dbReference>
<dbReference type="PANTHER" id="PTHR43716">
    <property type="entry name" value="D-2-HYDROXYGLUTARATE DEHYDROGENASE, MITOCHONDRIAL"/>
    <property type="match status" value="1"/>
</dbReference>
<dbReference type="InterPro" id="IPR016167">
    <property type="entry name" value="FAD-bd_PCMH_sub1"/>
</dbReference>
<dbReference type="InterPro" id="IPR004113">
    <property type="entry name" value="FAD-bd_oxidored_4_C"/>
</dbReference>
<dbReference type="Pfam" id="PF01565">
    <property type="entry name" value="FAD_binding_4"/>
    <property type="match status" value="1"/>
</dbReference>
<dbReference type="InterPro" id="IPR016164">
    <property type="entry name" value="FAD-linked_Oxase-like_C"/>
</dbReference>
<evidence type="ECO:0000313" key="6">
    <source>
        <dbReference type="Proteomes" id="UP001597283"/>
    </source>
</evidence>
<evidence type="ECO:0000256" key="3">
    <source>
        <dbReference type="ARBA" id="ARBA00022827"/>
    </source>
</evidence>
<dbReference type="InterPro" id="IPR006094">
    <property type="entry name" value="Oxid_FAD_bind_N"/>
</dbReference>
<protein>
    <submittedName>
        <fullName evidence="5">FAD-binding oxidoreductase</fullName>
    </submittedName>
</protein>
<dbReference type="InterPro" id="IPR016169">
    <property type="entry name" value="FAD-bd_PCMH_sub2"/>
</dbReference>
<keyword evidence="6" id="KW-1185">Reference proteome</keyword>
<evidence type="ECO:0000313" key="5">
    <source>
        <dbReference type="EMBL" id="MFD1786790.1"/>
    </source>
</evidence>
<dbReference type="EMBL" id="JBHUFC010000002">
    <property type="protein sequence ID" value="MFD1786790.1"/>
    <property type="molecule type" value="Genomic_DNA"/>
</dbReference>
<dbReference type="InterPro" id="IPR016171">
    <property type="entry name" value="Vanillyl_alc_oxidase_C-sub2"/>
</dbReference>
<dbReference type="Gene3D" id="3.30.70.2190">
    <property type="match status" value="1"/>
</dbReference>
<keyword evidence="2" id="KW-0285">Flavoprotein</keyword>
<evidence type="ECO:0000259" key="4">
    <source>
        <dbReference type="PROSITE" id="PS51387"/>
    </source>
</evidence>
<comment type="similarity">
    <text evidence="1">Belongs to the FAD-binding oxidoreductase/transferase type 4 family.</text>
</comment>
<gene>
    <name evidence="5" type="ORF">ACFSC3_04310</name>
</gene>
<proteinExistence type="inferred from homology"/>
<accession>A0ABW4NBV2</accession>
<dbReference type="InterPro" id="IPR016166">
    <property type="entry name" value="FAD-bd_PCMH"/>
</dbReference>
<organism evidence="5 6">
    <name type="scientific">Sphingomonas floccifaciens</name>
    <dbReference type="NCBI Taxonomy" id="1844115"/>
    <lineage>
        <taxon>Bacteria</taxon>
        <taxon>Pseudomonadati</taxon>
        <taxon>Pseudomonadota</taxon>
        <taxon>Alphaproteobacteria</taxon>
        <taxon>Sphingomonadales</taxon>
        <taxon>Sphingomonadaceae</taxon>
        <taxon>Sphingomonas</taxon>
    </lineage>
</organism>
<evidence type="ECO:0000256" key="2">
    <source>
        <dbReference type="ARBA" id="ARBA00022630"/>
    </source>
</evidence>
<dbReference type="SUPFAM" id="SSF56176">
    <property type="entry name" value="FAD-binding/transporter-associated domain-like"/>
    <property type="match status" value="1"/>
</dbReference>
<keyword evidence="3" id="KW-0274">FAD</keyword>
<dbReference type="Gene3D" id="3.30.70.2740">
    <property type="match status" value="1"/>
</dbReference>
<feature type="domain" description="FAD-binding PCMH-type" evidence="4">
    <location>
        <begin position="40"/>
        <end position="221"/>
    </location>
</feature>
<dbReference type="InterPro" id="IPR036318">
    <property type="entry name" value="FAD-bd_PCMH-like_sf"/>
</dbReference>
<dbReference type="Pfam" id="PF02913">
    <property type="entry name" value="FAD-oxidase_C"/>
    <property type="match status" value="1"/>
</dbReference>
<dbReference type="RefSeq" id="WP_380939096.1">
    <property type="nucleotide sequence ID" value="NZ_JBHUFC010000002.1"/>
</dbReference>
<dbReference type="PANTHER" id="PTHR43716:SF2">
    <property type="entry name" value="BLL6224 PROTEIN"/>
    <property type="match status" value="1"/>
</dbReference>
<evidence type="ECO:0000256" key="1">
    <source>
        <dbReference type="ARBA" id="ARBA00008000"/>
    </source>
</evidence>
<dbReference type="Proteomes" id="UP001597283">
    <property type="component" value="Unassembled WGS sequence"/>
</dbReference>